<evidence type="ECO:0000256" key="2">
    <source>
        <dbReference type="ARBA" id="ARBA00022692"/>
    </source>
</evidence>
<dbReference type="OrthoDB" id="3357846at2759"/>
<feature type="transmembrane region" description="Helical" evidence="5">
    <location>
        <begin position="197"/>
        <end position="221"/>
    </location>
</feature>
<dbReference type="PANTHER" id="PTHR23502">
    <property type="entry name" value="MAJOR FACILITATOR SUPERFAMILY"/>
    <property type="match status" value="1"/>
</dbReference>
<feature type="transmembrane region" description="Helical" evidence="5">
    <location>
        <begin position="479"/>
        <end position="499"/>
    </location>
</feature>
<feature type="domain" description="Major facilitator superfamily (MFS) profile" evidence="6">
    <location>
        <begin position="108"/>
        <end position="549"/>
    </location>
</feature>
<feature type="transmembrane region" description="Helical" evidence="5">
    <location>
        <begin position="342"/>
        <end position="360"/>
    </location>
</feature>
<accession>A0A6A5VNB0</accession>
<dbReference type="GO" id="GO:0015244">
    <property type="term" value="F:fluconazole transmembrane transporter activity"/>
    <property type="evidence" value="ECO:0007669"/>
    <property type="project" value="TreeGrafter"/>
</dbReference>
<keyword evidence="3 5" id="KW-1133">Transmembrane helix</keyword>
<evidence type="ECO:0000256" key="1">
    <source>
        <dbReference type="ARBA" id="ARBA00004141"/>
    </source>
</evidence>
<feature type="transmembrane region" description="Helical" evidence="5">
    <location>
        <begin position="233"/>
        <end position="257"/>
    </location>
</feature>
<keyword evidence="2 5" id="KW-0812">Transmembrane</keyword>
<proteinExistence type="predicted"/>
<feature type="transmembrane region" description="Helical" evidence="5">
    <location>
        <begin position="420"/>
        <end position="439"/>
    </location>
</feature>
<dbReference type="Proteomes" id="UP000800036">
    <property type="component" value="Unassembled WGS sequence"/>
</dbReference>
<sequence length="549" mass="59771">MLALFRDAPVGQLIRSLFGASACPYAEEKAGFSLPGQLKGIAANNLSDEERTADVEVEAGGKAQPGGDTSCDTPSPSLSASAAQVVSWYGAEDPDNPQNWSTAKKSFVFSQLALLTFVVYLGSAIITPAQPAFVELYEVSVQVSSLPLSVYILGYGVGPLLFSPLSEVPTIGRNAPYMVSFALYILITVGTCRVDNFAGLVILRFVQGFLGGPVLATGGASVQDMLEFAKVPYGLTVWLCAAYGGPSLGPVLSGFAVAETWRWAMYELLILSGFTFILLFLFLPETNPETILIQRARRLRSRFQNHKMRSEVEIKQGNVHIWQVMATYLTTPFRVTLQDPSIAFINVYTSLIYAIYYSYFESFPLVFMGIYKMSLGIMGVVFLAILVACAVGLVVYLLLLRLVYEPYTLKYGIGLPEHRLVPGVAAAATAPIGIFLFAWTSRPEIHWIVPVVGIVLFSTSQFFLFNVILIYLPTSYPRYAASLFAANSFLRSVLAAASVHFSKAMFDNIGVGRGCSVLGGLTAGCFFGILGLWKYGAKLRAKSKFAETY</sequence>
<dbReference type="InterPro" id="IPR036259">
    <property type="entry name" value="MFS_trans_sf"/>
</dbReference>
<dbReference type="InterPro" id="IPR011701">
    <property type="entry name" value="MFS"/>
</dbReference>
<keyword evidence="4 5" id="KW-0472">Membrane</keyword>
<keyword evidence="8" id="KW-1185">Reference proteome</keyword>
<feature type="transmembrane region" description="Helical" evidence="5">
    <location>
        <begin position="263"/>
        <end position="283"/>
    </location>
</feature>
<dbReference type="PROSITE" id="PS50850">
    <property type="entry name" value="MFS"/>
    <property type="match status" value="1"/>
</dbReference>
<evidence type="ECO:0000256" key="3">
    <source>
        <dbReference type="ARBA" id="ARBA00022989"/>
    </source>
</evidence>
<organism evidence="7 8">
    <name type="scientific">Bimuria novae-zelandiae CBS 107.79</name>
    <dbReference type="NCBI Taxonomy" id="1447943"/>
    <lineage>
        <taxon>Eukaryota</taxon>
        <taxon>Fungi</taxon>
        <taxon>Dikarya</taxon>
        <taxon>Ascomycota</taxon>
        <taxon>Pezizomycotina</taxon>
        <taxon>Dothideomycetes</taxon>
        <taxon>Pleosporomycetidae</taxon>
        <taxon>Pleosporales</taxon>
        <taxon>Massarineae</taxon>
        <taxon>Didymosphaeriaceae</taxon>
        <taxon>Bimuria</taxon>
    </lineage>
</organism>
<comment type="subcellular location">
    <subcellularLocation>
        <location evidence="1">Membrane</location>
        <topology evidence="1">Multi-pass membrane protein</topology>
    </subcellularLocation>
</comment>
<feature type="transmembrane region" description="Helical" evidence="5">
    <location>
        <begin position="139"/>
        <end position="162"/>
    </location>
</feature>
<feature type="transmembrane region" description="Helical" evidence="5">
    <location>
        <begin position="511"/>
        <end position="533"/>
    </location>
</feature>
<evidence type="ECO:0000259" key="6">
    <source>
        <dbReference type="PROSITE" id="PS50850"/>
    </source>
</evidence>
<evidence type="ECO:0000313" key="8">
    <source>
        <dbReference type="Proteomes" id="UP000800036"/>
    </source>
</evidence>
<dbReference type="GO" id="GO:0005886">
    <property type="term" value="C:plasma membrane"/>
    <property type="evidence" value="ECO:0007669"/>
    <property type="project" value="TreeGrafter"/>
</dbReference>
<gene>
    <name evidence="7" type="ORF">BU23DRAFT_654414</name>
</gene>
<feature type="transmembrane region" description="Helical" evidence="5">
    <location>
        <begin position="445"/>
        <end position="472"/>
    </location>
</feature>
<dbReference type="InterPro" id="IPR020846">
    <property type="entry name" value="MFS_dom"/>
</dbReference>
<name>A0A6A5VNB0_9PLEO</name>
<evidence type="ECO:0000256" key="5">
    <source>
        <dbReference type="SAM" id="Phobius"/>
    </source>
</evidence>
<feature type="transmembrane region" description="Helical" evidence="5">
    <location>
        <begin position="107"/>
        <end position="127"/>
    </location>
</feature>
<reference evidence="7" key="1">
    <citation type="journal article" date="2020" name="Stud. Mycol.">
        <title>101 Dothideomycetes genomes: a test case for predicting lifestyles and emergence of pathogens.</title>
        <authorList>
            <person name="Haridas S."/>
            <person name="Albert R."/>
            <person name="Binder M."/>
            <person name="Bloem J."/>
            <person name="Labutti K."/>
            <person name="Salamov A."/>
            <person name="Andreopoulos B."/>
            <person name="Baker S."/>
            <person name="Barry K."/>
            <person name="Bills G."/>
            <person name="Bluhm B."/>
            <person name="Cannon C."/>
            <person name="Castanera R."/>
            <person name="Culley D."/>
            <person name="Daum C."/>
            <person name="Ezra D."/>
            <person name="Gonzalez J."/>
            <person name="Henrissat B."/>
            <person name="Kuo A."/>
            <person name="Liang C."/>
            <person name="Lipzen A."/>
            <person name="Lutzoni F."/>
            <person name="Magnuson J."/>
            <person name="Mondo S."/>
            <person name="Nolan M."/>
            <person name="Ohm R."/>
            <person name="Pangilinan J."/>
            <person name="Park H.-J."/>
            <person name="Ramirez L."/>
            <person name="Alfaro M."/>
            <person name="Sun H."/>
            <person name="Tritt A."/>
            <person name="Yoshinaga Y."/>
            <person name="Zwiers L.-H."/>
            <person name="Turgeon B."/>
            <person name="Goodwin S."/>
            <person name="Spatafora J."/>
            <person name="Crous P."/>
            <person name="Grigoriev I."/>
        </authorList>
    </citation>
    <scope>NUCLEOTIDE SEQUENCE</scope>
    <source>
        <strain evidence="7">CBS 107.79</strain>
    </source>
</reference>
<dbReference type="GO" id="GO:1990961">
    <property type="term" value="P:xenobiotic detoxification by transmembrane export across the plasma membrane"/>
    <property type="evidence" value="ECO:0007669"/>
    <property type="project" value="TreeGrafter"/>
</dbReference>
<feature type="transmembrane region" description="Helical" evidence="5">
    <location>
        <begin position="174"/>
        <end position="191"/>
    </location>
</feature>
<dbReference type="EMBL" id="ML976661">
    <property type="protein sequence ID" value="KAF1978070.1"/>
    <property type="molecule type" value="Genomic_DNA"/>
</dbReference>
<dbReference type="SUPFAM" id="SSF103473">
    <property type="entry name" value="MFS general substrate transporter"/>
    <property type="match status" value="1"/>
</dbReference>
<dbReference type="Pfam" id="PF07690">
    <property type="entry name" value="MFS_1"/>
    <property type="match status" value="1"/>
</dbReference>
<protein>
    <submittedName>
        <fullName evidence="7">Cycloheximide resistance protein</fullName>
    </submittedName>
</protein>
<dbReference type="PANTHER" id="PTHR23502:SF23">
    <property type="entry name" value="FLUCONAZOLE RESISTANCE PROTEIN 1"/>
    <property type="match status" value="1"/>
</dbReference>
<evidence type="ECO:0000256" key="4">
    <source>
        <dbReference type="ARBA" id="ARBA00023136"/>
    </source>
</evidence>
<feature type="transmembrane region" description="Helical" evidence="5">
    <location>
        <begin position="375"/>
        <end position="399"/>
    </location>
</feature>
<dbReference type="Gene3D" id="1.20.1250.20">
    <property type="entry name" value="MFS general substrate transporter like domains"/>
    <property type="match status" value="1"/>
</dbReference>
<dbReference type="AlphaFoldDB" id="A0A6A5VNB0"/>
<evidence type="ECO:0000313" key="7">
    <source>
        <dbReference type="EMBL" id="KAF1978070.1"/>
    </source>
</evidence>